<dbReference type="AlphaFoldDB" id="A0A061E080"/>
<dbReference type="Proteomes" id="UP000026915">
    <property type="component" value="Chromosome 2"/>
</dbReference>
<proteinExistence type="predicted"/>
<name>A0A061E080_THECC</name>
<accession>A0A061E080</accession>
<dbReference type="InParanoid" id="A0A061E080"/>
<evidence type="ECO:0000313" key="2">
    <source>
        <dbReference type="Proteomes" id="UP000026915"/>
    </source>
</evidence>
<organism evidence="1 2">
    <name type="scientific">Theobroma cacao</name>
    <name type="common">Cacao</name>
    <name type="synonym">Cocoa</name>
    <dbReference type="NCBI Taxonomy" id="3641"/>
    <lineage>
        <taxon>Eukaryota</taxon>
        <taxon>Viridiplantae</taxon>
        <taxon>Streptophyta</taxon>
        <taxon>Embryophyta</taxon>
        <taxon>Tracheophyta</taxon>
        <taxon>Spermatophyta</taxon>
        <taxon>Magnoliopsida</taxon>
        <taxon>eudicotyledons</taxon>
        <taxon>Gunneridae</taxon>
        <taxon>Pentapetalae</taxon>
        <taxon>rosids</taxon>
        <taxon>malvids</taxon>
        <taxon>Malvales</taxon>
        <taxon>Malvaceae</taxon>
        <taxon>Byttnerioideae</taxon>
        <taxon>Theobroma</taxon>
    </lineage>
</organism>
<dbReference type="HOGENOM" id="CLU_1910430_0_0_1"/>
<reference evidence="1 2" key="1">
    <citation type="journal article" date="2013" name="Genome Biol.">
        <title>The genome sequence of the most widely cultivated cacao type and its use to identify candidate genes regulating pod color.</title>
        <authorList>
            <person name="Motamayor J.C."/>
            <person name="Mockaitis K."/>
            <person name="Schmutz J."/>
            <person name="Haiminen N."/>
            <person name="Iii D.L."/>
            <person name="Cornejo O."/>
            <person name="Findley S.D."/>
            <person name="Zheng P."/>
            <person name="Utro F."/>
            <person name="Royaert S."/>
            <person name="Saski C."/>
            <person name="Jenkins J."/>
            <person name="Podicheti R."/>
            <person name="Zhao M."/>
            <person name="Scheffler B.E."/>
            <person name="Stack J.C."/>
            <person name="Feltus F.A."/>
            <person name="Mustiga G.M."/>
            <person name="Amores F."/>
            <person name="Phillips W."/>
            <person name="Marelli J.P."/>
            <person name="May G.D."/>
            <person name="Shapiro H."/>
            <person name="Ma J."/>
            <person name="Bustamante C.D."/>
            <person name="Schnell R.J."/>
            <person name="Main D."/>
            <person name="Gilbert D."/>
            <person name="Parida L."/>
            <person name="Kuhn D.N."/>
        </authorList>
    </citation>
    <scope>NUCLEOTIDE SEQUENCE [LARGE SCALE GENOMIC DNA]</scope>
    <source>
        <strain evidence="2">cv. Matina 1-6</strain>
    </source>
</reference>
<dbReference type="EMBL" id="CM001880">
    <property type="protein sequence ID" value="EOX97701.1"/>
    <property type="molecule type" value="Genomic_DNA"/>
</dbReference>
<gene>
    <name evidence="1" type="ORF">TCM_006645</name>
</gene>
<sequence length="133" mass="14844">MVEGDFSSALKRNKDGGSSTLNLPSPSHYSAMFVTSWVGLYHEIMSMEYLIYAGQNCRCCILSPINCRGHLFPFSFPIAGIARQKSHGLGQLPNSCLAWGRETLHKFGLKFHAKNKEFVSKGFACKSLFKYSI</sequence>
<protein>
    <submittedName>
        <fullName evidence="1">Uncharacterized protein</fullName>
    </submittedName>
</protein>
<evidence type="ECO:0000313" key="1">
    <source>
        <dbReference type="EMBL" id="EOX97701.1"/>
    </source>
</evidence>
<keyword evidence="2" id="KW-1185">Reference proteome</keyword>
<dbReference type="Gramene" id="EOX97701">
    <property type="protein sequence ID" value="EOX97701"/>
    <property type="gene ID" value="TCM_006645"/>
</dbReference>